<protein>
    <submittedName>
        <fullName evidence="2">DUF2970 domain-containing protein</fullName>
    </submittedName>
</protein>
<proteinExistence type="predicted"/>
<dbReference type="EMBL" id="JALGBI010000001">
    <property type="protein sequence ID" value="MCJ0762118.1"/>
    <property type="molecule type" value="Genomic_DNA"/>
</dbReference>
<dbReference type="Pfam" id="PF11174">
    <property type="entry name" value="DUF2970"/>
    <property type="match status" value="1"/>
</dbReference>
<gene>
    <name evidence="2" type="ORF">MMF98_02735</name>
</gene>
<dbReference type="AlphaFoldDB" id="A0A9X1VRR1"/>
<keyword evidence="1" id="KW-1133">Transmembrane helix</keyword>
<keyword evidence="1" id="KW-0472">Membrane</keyword>
<accession>A0A9X1VRR1</accession>
<dbReference type="InterPro" id="IPR021344">
    <property type="entry name" value="DUF2970"/>
</dbReference>
<evidence type="ECO:0000313" key="3">
    <source>
        <dbReference type="Proteomes" id="UP001139447"/>
    </source>
</evidence>
<dbReference type="Proteomes" id="UP001139447">
    <property type="component" value="Unassembled WGS sequence"/>
</dbReference>
<evidence type="ECO:0000256" key="1">
    <source>
        <dbReference type="SAM" id="Phobius"/>
    </source>
</evidence>
<sequence length="75" mass="8372">MNKSLKQPSIRRPPRGSVLRTVKAVAWSFFGVRRDSEYQEDVARLNPFHIIAVGLVGVALFVLTLVLLVNWVAAP</sequence>
<keyword evidence="3" id="KW-1185">Reference proteome</keyword>
<name>A0A9X1VRR1_9BURK</name>
<feature type="transmembrane region" description="Helical" evidence="1">
    <location>
        <begin position="48"/>
        <end position="73"/>
    </location>
</feature>
<dbReference type="RefSeq" id="WP_243304091.1">
    <property type="nucleotide sequence ID" value="NZ_JALGBI010000001.1"/>
</dbReference>
<organism evidence="2 3">
    <name type="scientific">Variovorax terrae</name>
    <dbReference type="NCBI Taxonomy" id="2923278"/>
    <lineage>
        <taxon>Bacteria</taxon>
        <taxon>Pseudomonadati</taxon>
        <taxon>Pseudomonadota</taxon>
        <taxon>Betaproteobacteria</taxon>
        <taxon>Burkholderiales</taxon>
        <taxon>Comamonadaceae</taxon>
        <taxon>Variovorax</taxon>
    </lineage>
</organism>
<keyword evidence="1" id="KW-0812">Transmembrane</keyword>
<comment type="caution">
    <text evidence="2">The sequence shown here is derived from an EMBL/GenBank/DDBJ whole genome shotgun (WGS) entry which is preliminary data.</text>
</comment>
<reference evidence="2" key="1">
    <citation type="submission" date="2022-03" db="EMBL/GenBank/DDBJ databases">
        <authorList>
            <person name="Woo C.Y."/>
        </authorList>
    </citation>
    <scope>NUCLEOTIDE SEQUENCE</scope>
    <source>
        <strain evidence="2">CYS-02</strain>
    </source>
</reference>
<evidence type="ECO:0000313" key="2">
    <source>
        <dbReference type="EMBL" id="MCJ0762118.1"/>
    </source>
</evidence>